<dbReference type="Gene3D" id="2.40.50.140">
    <property type="entry name" value="Nucleic acid-binding proteins"/>
    <property type="match status" value="1"/>
</dbReference>
<dbReference type="GO" id="GO:0003735">
    <property type="term" value="F:structural constituent of ribosome"/>
    <property type="evidence" value="ECO:0007669"/>
    <property type="project" value="InterPro"/>
</dbReference>
<dbReference type="AlphaFoldDB" id="A0A0H4T8Z9"/>
<evidence type="ECO:0000313" key="4">
    <source>
        <dbReference type="EMBL" id="AKQ02942.1"/>
    </source>
</evidence>
<dbReference type="Pfam" id="PF00366">
    <property type="entry name" value="Ribosomal_S17"/>
    <property type="match status" value="1"/>
</dbReference>
<dbReference type="EMBL" id="KT007005">
    <property type="protein sequence ID" value="AKQ02942.1"/>
    <property type="molecule type" value="Genomic_DNA"/>
</dbReference>
<dbReference type="InterPro" id="IPR012340">
    <property type="entry name" value="NA-bd_OB-fold"/>
</dbReference>
<sequence>MEKTATVAVNRVVVHPVYKKRFRKTKKYHVHDEIGVEVGQEVRFVASKPISRTKRWKIIDLVDRKQSLENKKSENK</sequence>
<gene>
    <name evidence="4" type="primary">rpsQ</name>
</gene>
<evidence type="ECO:0000256" key="2">
    <source>
        <dbReference type="ARBA" id="ARBA00022980"/>
    </source>
</evidence>
<dbReference type="CDD" id="cd00364">
    <property type="entry name" value="Ribosomal_uS17"/>
    <property type="match status" value="1"/>
</dbReference>
<dbReference type="PRINTS" id="PR00973">
    <property type="entry name" value="RIBOSOMALS17"/>
</dbReference>
<evidence type="ECO:0000256" key="1">
    <source>
        <dbReference type="ARBA" id="ARBA00010254"/>
    </source>
</evidence>
<evidence type="ECO:0000256" key="3">
    <source>
        <dbReference type="ARBA" id="ARBA00023274"/>
    </source>
</evidence>
<dbReference type="PANTHER" id="PTHR10744:SF1">
    <property type="entry name" value="SMALL RIBOSOMAL SUBUNIT PROTEIN US17M"/>
    <property type="match status" value="1"/>
</dbReference>
<keyword evidence="2 4" id="KW-0689">Ribosomal protein</keyword>
<accession>A0A0H4T8Z9</accession>
<dbReference type="SUPFAM" id="SSF50249">
    <property type="entry name" value="Nucleic acid-binding proteins"/>
    <property type="match status" value="1"/>
</dbReference>
<keyword evidence="3" id="KW-0687">Ribonucleoprotein</keyword>
<dbReference type="InterPro" id="IPR000266">
    <property type="entry name" value="Ribosomal_uS17"/>
</dbReference>
<organism evidence="4">
    <name type="scientific">uncultured Microgenomates bacterium Rifle_16ft_4_minimus_37836</name>
    <dbReference type="NCBI Taxonomy" id="1665115"/>
    <lineage>
        <taxon>Bacteria</taxon>
        <taxon>Candidatus Microgenomatota</taxon>
        <taxon>environmental samples</taxon>
    </lineage>
</organism>
<dbReference type="GO" id="GO:0022627">
    <property type="term" value="C:cytosolic small ribosomal subunit"/>
    <property type="evidence" value="ECO:0007669"/>
    <property type="project" value="TreeGrafter"/>
</dbReference>
<reference evidence="4" key="1">
    <citation type="journal article" date="2015" name="ISME J.">
        <title>Aquifer environment selects for microbial species cohorts in sediment and groundwater.</title>
        <authorList>
            <person name="Hug L.A."/>
            <person name="Thomas B.C."/>
            <person name="Brown C.T."/>
            <person name="Frischkorn K.R."/>
            <person name="Williams K.H."/>
            <person name="Tringe S.G."/>
            <person name="Banfield J.F."/>
        </authorList>
    </citation>
    <scope>NUCLEOTIDE SEQUENCE</scope>
</reference>
<name>A0A0H4T8Z9_9BACT</name>
<dbReference type="PANTHER" id="PTHR10744">
    <property type="entry name" value="40S RIBOSOMAL PROTEIN S11 FAMILY MEMBER"/>
    <property type="match status" value="1"/>
</dbReference>
<comment type="similarity">
    <text evidence="1">Belongs to the universal ribosomal protein uS17 family.</text>
</comment>
<protein>
    <submittedName>
        <fullName evidence="4">30S ribosomal protein S17, small subunit ribosomal protein S17</fullName>
    </submittedName>
</protein>
<proteinExistence type="inferred from homology"/>
<dbReference type="GO" id="GO:0006412">
    <property type="term" value="P:translation"/>
    <property type="evidence" value="ECO:0007669"/>
    <property type="project" value="InterPro"/>
</dbReference>